<dbReference type="HOGENOM" id="CLU_071097_0_0_1"/>
<feature type="compositionally biased region" description="Polar residues" evidence="4">
    <location>
        <begin position="175"/>
        <end position="185"/>
    </location>
</feature>
<keyword evidence="3" id="KW-0967">Endosome</keyword>
<dbReference type="GO" id="GO:0005771">
    <property type="term" value="C:multivesicular body"/>
    <property type="evidence" value="ECO:0007669"/>
    <property type="project" value="TreeGrafter"/>
</dbReference>
<dbReference type="Pfam" id="PF03357">
    <property type="entry name" value="Snf7"/>
    <property type="match status" value="1"/>
</dbReference>
<evidence type="ECO:0000256" key="4">
    <source>
        <dbReference type="SAM" id="MobiDB-lite"/>
    </source>
</evidence>
<dbReference type="AlphaFoldDB" id="H2YHD6"/>
<evidence type="ECO:0000313" key="5">
    <source>
        <dbReference type="Ensembl" id="ENSCSAVP00000004735.1"/>
    </source>
</evidence>
<dbReference type="Gene3D" id="6.10.250.1710">
    <property type="match status" value="1"/>
</dbReference>
<dbReference type="PANTHER" id="PTHR22761:SF10">
    <property type="entry name" value="GH13992P"/>
    <property type="match status" value="1"/>
</dbReference>
<dbReference type="Gene3D" id="1.10.287.1060">
    <property type="entry name" value="ESAT-6-like"/>
    <property type="match status" value="1"/>
</dbReference>
<dbReference type="eggNOG" id="KOG1656">
    <property type="taxonomic scope" value="Eukaryota"/>
</dbReference>
<sequence length="219" mass="24392">MFKNIFGGGSKGKSAGVSSEEAIQKLRETSDILMKKSEFLEKKIENEIKTAKQHGTKNKKMAISALKRKKRYEKQLQNVDGTLSTVEFQLEALQNAQSNKLVLDTMKVGAEALKKAHGNLSPDDVHDLMDDIQEQQDVSNEITTALSGGLGYEDVDEDELLDELEQLEQEEFNESILNIPTTSQDLPDVPTDKLPQPAKAKSARTEEEDDLAELQMWAA</sequence>
<comment type="similarity">
    <text evidence="2">Belongs to the SNF7 family.</text>
</comment>
<dbReference type="Proteomes" id="UP000007875">
    <property type="component" value="Unassembled WGS sequence"/>
</dbReference>
<comment type="subcellular location">
    <subcellularLocation>
        <location evidence="1">Endosome</location>
    </subcellularLocation>
</comment>
<proteinExistence type="inferred from homology"/>
<dbReference type="GO" id="GO:0006900">
    <property type="term" value="P:vesicle budding from membrane"/>
    <property type="evidence" value="ECO:0007669"/>
    <property type="project" value="TreeGrafter"/>
</dbReference>
<dbReference type="GeneTree" id="ENSGT00940000154663"/>
<evidence type="ECO:0000256" key="3">
    <source>
        <dbReference type="ARBA" id="ARBA00022753"/>
    </source>
</evidence>
<name>H2YHD6_CIOSA</name>
<evidence type="ECO:0000256" key="2">
    <source>
        <dbReference type="ARBA" id="ARBA00006190"/>
    </source>
</evidence>
<dbReference type="GO" id="GO:0032511">
    <property type="term" value="P:late endosome to vacuole transport via multivesicular body sorting pathway"/>
    <property type="evidence" value="ECO:0007669"/>
    <property type="project" value="TreeGrafter"/>
</dbReference>
<reference evidence="5" key="3">
    <citation type="submission" date="2025-09" db="UniProtKB">
        <authorList>
            <consortium name="Ensembl"/>
        </authorList>
    </citation>
    <scope>IDENTIFICATION</scope>
</reference>
<dbReference type="Ensembl" id="ENSCSAVT00000004802.1">
    <property type="protein sequence ID" value="ENSCSAVP00000004735.1"/>
    <property type="gene ID" value="ENSCSAVG00000002819.1"/>
</dbReference>
<evidence type="ECO:0008006" key="7">
    <source>
        <dbReference type="Google" id="ProtNLM"/>
    </source>
</evidence>
<dbReference type="PANTHER" id="PTHR22761">
    <property type="entry name" value="CHARGED MULTIVESICULAR BODY PROTEIN"/>
    <property type="match status" value="1"/>
</dbReference>
<protein>
    <recommendedName>
        <fullName evidence="7">Charged multivesicular body protein 4b</fullName>
    </recommendedName>
</protein>
<dbReference type="InterPro" id="IPR005024">
    <property type="entry name" value="Snf7_fam"/>
</dbReference>
<organism evidence="5 6">
    <name type="scientific">Ciona savignyi</name>
    <name type="common">Pacific transparent sea squirt</name>
    <dbReference type="NCBI Taxonomy" id="51511"/>
    <lineage>
        <taxon>Eukaryota</taxon>
        <taxon>Metazoa</taxon>
        <taxon>Chordata</taxon>
        <taxon>Tunicata</taxon>
        <taxon>Ascidiacea</taxon>
        <taxon>Phlebobranchia</taxon>
        <taxon>Cionidae</taxon>
        <taxon>Ciona</taxon>
    </lineage>
</organism>
<dbReference type="FunCoup" id="H2YHD6">
    <property type="interactions" value="567"/>
</dbReference>
<reference evidence="5" key="2">
    <citation type="submission" date="2025-08" db="UniProtKB">
        <authorList>
            <consortium name="Ensembl"/>
        </authorList>
    </citation>
    <scope>IDENTIFICATION</scope>
</reference>
<keyword evidence="6" id="KW-1185">Reference proteome</keyword>
<feature type="region of interest" description="Disordered" evidence="4">
    <location>
        <begin position="171"/>
        <end position="219"/>
    </location>
</feature>
<accession>H2YHD6</accession>
<dbReference type="OMA" id="RETHEML"/>
<dbReference type="InParanoid" id="H2YHD6"/>
<evidence type="ECO:0000313" key="6">
    <source>
        <dbReference type="Proteomes" id="UP000007875"/>
    </source>
</evidence>
<reference evidence="6" key="1">
    <citation type="submission" date="2003-08" db="EMBL/GenBank/DDBJ databases">
        <authorList>
            <person name="Birren B."/>
            <person name="Nusbaum C."/>
            <person name="Abebe A."/>
            <person name="Abouelleil A."/>
            <person name="Adekoya E."/>
            <person name="Ait-zahra M."/>
            <person name="Allen N."/>
            <person name="Allen T."/>
            <person name="An P."/>
            <person name="Anderson M."/>
            <person name="Anderson S."/>
            <person name="Arachchi H."/>
            <person name="Armbruster J."/>
            <person name="Bachantsang P."/>
            <person name="Baldwin J."/>
            <person name="Barry A."/>
            <person name="Bayul T."/>
            <person name="Blitshsteyn B."/>
            <person name="Bloom T."/>
            <person name="Blye J."/>
            <person name="Boguslavskiy L."/>
            <person name="Borowsky M."/>
            <person name="Boukhgalter B."/>
            <person name="Brunache A."/>
            <person name="Butler J."/>
            <person name="Calixte N."/>
            <person name="Calvo S."/>
            <person name="Camarata J."/>
            <person name="Campo K."/>
            <person name="Chang J."/>
            <person name="Cheshatsang Y."/>
            <person name="Citroen M."/>
            <person name="Collymore A."/>
            <person name="Considine T."/>
            <person name="Cook A."/>
            <person name="Cooke P."/>
            <person name="Corum B."/>
            <person name="Cuomo C."/>
            <person name="David R."/>
            <person name="Dawoe T."/>
            <person name="Degray S."/>
            <person name="Dodge S."/>
            <person name="Dooley K."/>
            <person name="Dorje P."/>
            <person name="Dorjee K."/>
            <person name="Dorris L."/>
            <person name="Duffey N."/>
            <person name="Dupes A."/>
            <person name="Elkins T."/>
            <person name="Engels R."/>
            <person name="Erickson J."/>
            <person name="Farina A."/>
            <person name="Faro S."/>
            <person name="Ferreira P."/>
            <person name="Fischer H."/>
            <person name="Fitzgerald M."/>
            <person name="Foley K."/>
            <person name="Gage D."/>
            <person name="Galagan J."/>
            <person name="Gearin G."/>
            <person name="Gnerre S."/>
            <person name="Gnirke A."/>
            <person name="Goyette A."/>
            <person name="Graham J."/>
            <person name="Grandbois E."/>
            <person name="Gyaltsen K."/>
            <person name="Hafez N."/>
            <person name="Hagopian D."/>
            <person name="Hagos B."/>
            <person name="Hall J."/>
            <person name="Hatcher B."/>
            <person name="Heller A."/>
            <person name="Higgins H."/>
            <person name="Honan T."/>
            <person name="Horn A."/>
            <person name="Houde N."/>
            <person name="Hughes L."/>
            <person name="Hulme W."/>
            <person name="Husby E."/>
            <person name="Iliev I."/>
            <person name="Jaffe D."/>
            <person name="Jones C."/>
            <person name="Kamal M."/>
            <person name="Kamat A."/>
            <person name="Kamvysselis M."/>
            <person name="Karlsson E."/>
            <person name="Kells C."/>
            <person name="Kieu A."/>
            <person name="Kisner P."/>
            <person name="Kodira C."/>
            <person name="Kulbokas E."/>
            <person name="Labutti K."/>
            <person name="Lama D."/>
            <person name="Landers T."/>
            <person name="Leger J."/>
            <person name="Levine S."/>
            <person name="Lewis D."/>
            <person name="Lewis T."/>
            <person name="Lindblad-toh K."/>
            <person name="Liu X."/>
            <person name="Lokyitsang T."/>
            <person name="Lokyitsang Y."/>
            <person name="Lucien O."/>
            <person name="Lui A."/>
            <person name="Ma L.J."/>
            <person name="Mabbitt R."/>
            <person name="Macdonald J."/>
            <person name="Maclean C."/>
            <person name="Major J."/>
            <person name="Manning J."/>
            <person name="Marabella R."/>
            <person name="Maru K."/>
            <person name="Matthews C."/>
            <person name="Mauceli E."/>
            <person name="Mccarthy M."/>
            <person name="Mcdonough S."/>
            <person name="Mcghee T."/>
            <person name="Meldrim J."/>
            <person name="Meneus L."/>
            <person name="Mesirov J."/>
            <person name="Mihalev A."/>
            <person name="Mihova T."/>
            <person name="Mikkelsen T."/>
            <person name="Mlenga V."/>
            <person name="Moru K."/>
            <person name="Mozes J."/>
            <person name="Mulrain L."/>
            <person name="Munson G."/>
            <person name="Naylor J."/>
            <person name="Newes C."/>
            <person name="Nguyen C."/>
            <person name="Nguyen N."/>
            <person name="Nguyen T."/>
            <person name="Nicol R."/>
            <person name="Nielsen C."/>
            <person name="Nizzari M."/>
            <person name="Norbu C."/>
            <person name="Norbu N."/>
            <person name="O'donnell P."/>
            <person name="Okoawo O."/>
            <person name="O'leary S."/>
            <person name="Omotosho B."/>
            <person name="O'neill K."/>
            <person name="Osman S."/>
            <person name="Parker S."/>
            <person name="Perrin D."/>
            <person name="Phunkhang P."/>
            <person name="Piqani B."/>
            <person name="Purcell S."/>
            <person name="Rachupka T."/>
            <person name="Ramasamy U."/>
            <person name="Rameau R."/>
            <person name="Ray V."/>
            <person name="Raymond C."/>
            <person name="Retta R."/>
            <person name="Richardson S."/>
            <person name="Rise C."/>
            <person name="Rodriguez J."/>
            <person name="Rogers J."/>
            <person name="Rogov P."/>
            <person name="Rutman M."/>
            <person name="Schupbach R."/>
            <person name="Seaman C."/>
            <person name="Settipalli S."/>
            <person name="Sharpe T."/>
            <person name="Sheridan J."/>
            <person name="Sherpa N."/>
            <person name="Shi J."/>
            <person name="Smirnov S."/>
            <person name="Smith C."/>
            <person name="Sougnez C."/>
            <person name="Spencer B."/>
            <person name="Stalker J."/>
            <person name="Stange-thomann N."/>
            <person name="Stavropoulos S."/>
            <person name="Stetson K."/>
            <person name="Stone C."/>
            <person name="Stone S."/>
            <person name="Stubbs M."/>
            <person name="Talamas J."/>
            <person name="Tchuinga P."/>
            <person name="Tenzing P."/>
            <person name="Tesfaye S."/>
            <person name="Theodore J."/>
            <person name="Thoulutsang Y."/>
            <person name="Topham K."/>
            <person name="Towey S."/>
            <person name="Tsamla T."/>
            <person name="Tsomo N."/>
            <person name="Vallee D."/>
            <person name="Vassiliev H."/>
            <person name="Venkataraman V."/>
            <person name="Vinson J."/>
            <person name="Vo A."/>
            <person name="Wade C."/>
            <person name="Wang S."/>
            <person name="Wangchuk T."/>
            <person name="Wangdi T."/>
            <person name="Whittaker C."/>
            <person name="Wilkinson J."/>
            <person name="Wu Y."/>
            <person name="Wyman D."/>
            <person name="Yadav S."/>
            <person name="Yang S."/>
            <person name="Yang X."/>
            <person name="Yeager S."/>
            <person name="Yee E."/>
            <person name="Young G."/>
            <person name="Zainoun J."/>
            <person name="Zembeck L."/>
            <person name="Zimmer A."/>
            <person name="Zody M."/>
            <person name="Lander E."/>
        </authorList>
    </citation>
    <scope>NUCLEOTIDE SEQUENCE [LARGE SCALE GENOMIC DNA]</scope>
</reference>
<evidence type="ECO:0000256" key="1">
    <source>
        <dbReference type="ARBA" id="ARBA00004177"/>
    </source>
</evidence>
<dbReference type="GO" id="GO:0000815">
    <property type="term" value="C:ESCRT III complex"/>
    <property type="evidence" value="ECO:0007669"/>
    <property type="project" value="TreeGrafter"/>
</dbReference>
<dbReference type="STRING" id="51511.ENSCSAVP00000004735"/>
<dbReference type="GO" id="GO:0009898">
    <property type="term" value="C:cytoplasmic side of plasma membrane"/>
    <property type="evidence" value="ECO:0007669"/>
    <property type="project" value="TreeGrafter"/>
</dbReference>